<gene>
    <name evidence="1" type="ORF">H8S45_09365</name>
    <name evidence="2" type="ORF">H8S45_14520</name>
</gene>
<evidence type="ECO:0000313" key="3">
    <source>
        <dbReference type="Proteomes" id="UP000606499"/>
    </source>
</evidence>
<dbReference type="Proteomes" id="UP000606499">
    <property type="component" value="Unassembled WGS sequence"/>
</dbReference>
<name>A0A923LWF0_9FIRM</name>
<dbReference type="SUPFAM" id="SSF52467">
    <property type="entry name" value="DHS-like NAD/FAD-binding domain"/>
    <property type="match status" value="1"/>
</dbReference>
<dbReference type="InterPro" id="IPR029035">
    <property type="entry name" value="DHS-like_NAD/FAD-binding_dom"/>
</dbReference>
<feature type="non-terminal residue" evidence="1">
    <location>
        <position position="1"/>
    </location>
</feature>
<accession>A0A923LWF0</accession>
<dbReference type="Gene3D" id="3.40.50.1220">
    <property type="entry name" value="TPP-binding domain"/>
    <property type="match status" value="1"/>
</dbReference>
<evidence type="ECO:0000313" key="1">
    <source>
        <dbReference type="EMBL" id="MBC5725661.1"/>
    </source>
</evidence>
<protein>
    <submittedName>
        <fullName evidence="1">Electron transfer flavoprotein subunit alpha/FixB family protein</fullName>
    </submittedName>
</protein>
<dbReference type="EMBL" id="JACOPL010000023">
    <property type="protein sequence ID" value="MBC5726665.1"/>
    <property type="molecule type" value="Genomic_DNA"/>
</dbReference>
<proteinExistence type="predicted"/>
<keyword evidence="3" id="KW-1185">Reference proteome</keyword>
<comment type="caution">
    <text evidence="1">The sequence shown here is derived from an EMBL/GenBank/DDBJ whole genome shotgun (WGS) entry which is preliminary data.</text>
</comment>
<dbReference type="EMBL" id="JACOPL010000008">
    <property type="protein sequence ID" value="MBC5725661.1"/>
    <property type="molecule type" value="Genomic_DNA"/>
</dbReference>
<sequence>KADGAPIFDVADYGICGDLFKVVPMMIDAIKAAKAAK</sequence>
<dbReference type="AlphaFoldDB" id="A0A923LWF0"/>
<evidence type="ECO:0000313" key="2">
    <source>
        <dbReference type="EMBL" id="MBC5726665.1"/>
    </source>
</evidence>
<organism evidence="1 3">
    <name type="scientific">Agathobaculum faecis</name>
    <dbReference type="NCBI Taxonomy" id="2763013"/>
    <lineage>
        <taxon>Bacteria</taxon>
        <taxon>Bacillati</taxon>
        <taxon>Bacillota</taxon>
        <taxon>Clostridia</taxon>
        <taxon>Eubacteriales</taxon>
        <taxon>Butyricicoccaceae</taxon>
        <taxon>Agathobaculum</taxon>
    </lineage>
</organism>
<reference evidence="1" key="1">
    <citation type="submission" date="2020-08" db="EMBL/GenBank/DDBJ databases">
        <title>Genome public.</title>
        <authorList>
            <person name="Liu C."/>
            <person name="Sun Q."/>
        </authorList>
    </citation>
    <scope>NUCLEOTIDE SEQUENCE</scope>
    <source>
        <strain evidence="1">NSJ-28</strain>
    </source>
</reference>